<dbReference type="Pfam" id="PF01311">
    <property type="entry name" value="Bac_export_1"/>
    <property type="match status" value="1"/>
</dbReference>
<dbReference type="InterPro" id="IPR002010">
    <property type="entry name" value="T3SS_IM_R"/>
</dbReference>
<comment type="subcellular location">
    <subcellularLocation>
        <location evidence="1">Cell membrane</location>
        <topology evidence="1">Multi-pass membrane protein</topology>
    </subcellularLocation>
</comment>
<dbReference type="PANTHER" id="PTHR30065">
    <property type="entry name" value="FLAGELLAR BIOSYNTHETIC PROTEIN FLIR"/>
    <property type="match status" value="1"/>
</dbReference>
<dbReference type="Proteomes" id="UP001595904">
    <property type="component" value="Unassembled WGS sequence"/>
</dbReference>
<reference evidence="9" key="1">
    <citation type="journal article" date="2019" name="Int. J. Syst. Evol. Microbiol.">
        <title>The Global Catalogue of Microorganisms (GCM) 10K type strain sequencing project: providing services to taxonomists for standard genome sequencing and annotation.</title>
        <authorList>
            <consortium name="The Broad Institute Genomics Platform"/>
            <consortium name="The Broad Institute Genome Sequencing Center for Infectious Disease"/>
            <person name="Wu L."/>
            <person name="Ma J."/>
        </authorList>
    </citation>
    <scope>NUCLEOTIDE SEQUENCE [LARGE SCALE GENOMIC DNA]</scope>
    <source>
        <strain evidence="9">CGMCC 1.10759</strain>
    </source>
</reference>
<protein>
    <submittedName>
        <fullName evidence="8">Flagellar biosynthetic protein FliR</fullName>
    </submittedName>
</protein>
<organism evidence="8 9">
    <name type="scientific">Steroidobacter flavus</name>
    <dbReference type="NCBI Taxonomy" id="1842136"/>
    <lineage>
        <taxon>Bacteria</taxon>
        <taxon>Pseudomonadati</taxon>
        <taxon>Pseudomonadota</taxon>
        <taxon>Gammaproteobacteria</taxon>
        <taxon>Steroidobacterales</taxon>
        <taxon>Steroidobacteraceae</taxon>
        <taxon>Steroidobacter</taxon>
    </lineage>
</organism>
<keyword evidence="8" id="KW-0282">Flagellum</keyword>
<keyword evidence="6 7" id="KW-0472">Membrane</keyword>
<name>A0ABV8T0W9_9GAMM</name>
<evidence type="ECO:0000256" key="5">
    <source>
        <dbReference type="ARBA" id="ARBA00022989"/>
    </source>
</evidence>
<evidence type="ECO:0000313" key="8">
    <source>
        <dbReference type="EMBL" id="MFC4312705.1"/>
    </source>
</evidence>
<evidence type="ECO:0000256" key="7">
    <source>
        <dbReference type="SAM" id="Phobius"/>
    </source>
</evidence>
<dbReference type="EMBL" id="JBHSDU010000014">
    <property type="protein sequence ID" value="MFC4312705.1"/>
    <property type="molecule type" value="Genomic_DNA"/>
</dbReference>
<dbReference type="PRINTS" id="PR00953">
    <property type="entry name" value="TYPE3IMRPROT"/>
</dbReference>
<evidence type="ECO:0000256" key="6">
    <source>
        <dbReference type="ARBA" id="ARBA00023136"/>
    </source>
</evidence>
<feature type="transmembrane region" description="Helical" evidence="7">
    <location>
        <begin position="59"/>
        <end position="86"/>
    </location>
</feature>
<keyword evidence="5 7" id="KW-1133">Transmembrane helix</keyword>
<feature type="transmembrane region" description="Helical" evidence="7">
    <location>
        <begin position="171"/>
        <end position="196"/>
    </location>
</feature>
<evidence type="ECO:0000256" key="1">
    <source>
        <dbReference type="ARBA" id="ARBA00004651"/>
    </source>
</evidence>
<accession>A0ABV8T0W9</accession>
<evidence type="ECO:0000256" key="4">
    <source>
        <dbReference type="ARBA" id="ARBA00022692"/>
    </source>
</evidence>
<keyword evidence="8" id="KW-0969">Cilium</keyword>
<keyword evidence="4 7" id="KW-0812">Transmembrane</keyword>
<keyword evidence="8" id="KW-0966">Cell projection</keyword>
<gene>
    <name evidence="8" type="ORF">ACFPN2_26710</name>
</gene>
<keyword evidence="3" id="KW-1003">Cell membrane</keyword>
<evidence type="ECO:0000256" key="2">
    <source>
        <dbReference type="ARBA" id="ARBA00009772"/>
    </source>
</evidence>
<feature type="transmembrane region" description="Helical" evidence="7">
    <location>
        <begin position="202"/>
        <end position="224"/>
    </location>
</feature>
<comment type="similarity">
    <text evidence="2">Belongs to the FliR/MopE/SpaR family.</text>
</comment>
<comment type="caution">
    <text evidence="8">The sequence shown here is derived from an EMBL/GenBank/DDBJ whole genome shotgun (WGS) entry which is preliminary data.</text>
</comment>
<keyword evidence="9" id="KW-1185">Reference proteome</keyword>
<evidence type="ECO:0000256" key="3">
    <source>
        <dbReference type="ARBA" id="ARBA00022475"/>
    </source>
</evidence>
<evidence type="ECO:0000313" key="9">
    <source>
        <dbReference type="Proteomes" id="UP001595904"/>
    </source>
</evidence>
<dbReference type="PANTHER" id="PTHR30065:SF1">
    <property type="entry name" value="SURFACE PRESENTATION OF ANTIGENS PROTEIN SPAR"/>
    <property type="match status" value="1"/>
</dbReference>
<feature type="transmembrane region" description="Helical" evidence="7">
    <location>
        <begin position="116"/>
        <end position="139"/>
    </location>
</feature>
<feature type="transmembrane region" description="Helical" evidence="7">
    <location>
        <begin position="33"/>
        <end position="52"/>
    </location>
</feature>
<sequence>MAWLMATLLVSIRVATATALTSVLGPTQIPAPARVILVMAISALLISTIALPTTAIASLAALLMAVASEAVIGLAFAFGFIAAYAATQIAGRILDTQIGFGAAGILNPATQTVSPLLANLFGMLAIAVFLALDGHLLLFKALSLSLQAMPPGSSLSAETWPSIVAHSSVSFVFALSLAGPIMGLLLLSDVALAAIARSMPQLNVLVLGFAIKIMLGMIGLALGIRLAHAVLEPMFATTFHYWDGLTQGR</sequence>
<proteinExistence type="inferred from homology"/>